<dbReference type="GO" id="GO:0015276">
    <property type="term" value="F:ligand-gated monoatomic ion channel activity"/>
    <property type="evidence" value="ECO:0007669"/>
    <property type="project" value="InterPro"/>
</dbReference>
<dbReference type="Proteomes" id="UP000008022">
    <property type="component" value="Unassembled WGS sequence"/>
</dbReference>
<feature type="transmembrane region" description="Helical" evidence="16">
    <location>
        <begin position="2432"/>
        <end position="2450"/>
    </location>
</feature>
<evidence type="ECO:0000256" key="7">
    <source>
        <dbReference type="ARBA" id="ARBA00022989"/>
    </source>
</evidence>
<dbReference type="Gene3D" id="3.40.50.2300">
    <property type="match status" value="9"/>
</dbReference>
<dbReference type="InterPro" id="IPR001828">
    <property type="entry name" value="ANF_lig-bd_rcpt"/>
</dbReference>
<evidence type="ECO:0000256" key="4">
    <source>
        <dbReference type="ARBA" id="ARBA00022448"/>
    </source>
</evidence>
<evidence type="ECO:0000313" key="20">
    <source>
        <dbReference type="Proteomes" id="UP000008022"/>
    </source>
</evidence>
<evidence type="ECO:0000256" key="8">
    <source>
        <dbReference type="ARBA" id="ARBA00023065"/>
    </source>
</evidence>
<dbReference type="PANTHER" id="PTHR34836">
    <property type="entry name" value="OS06G0188250 PROTEIN"/>
    <property type="match status" value="1"/>
</dbReference>
<sequence length="2877" mass="319117">MGRAVGRAAFLFLFLSLTVAQNITKNGAGTLNVGVILHLKSLVGKIARTSVLMAVEDFYSVHRNFKTKLVLHIRDSNGDDVQAASEAIDLLENYNVRAIVGPQKSSEVTFVSNLGNKSQVPVISFTATNPALSSINVPYFLRGTLSDVAQVNTIAALIKAYDWREVVPIYEDTDYGRGIIPYLADALQEFGAFMPYRSAISESATTDQLERELYKLMTMQTRVYVVHMSLNIASILFAKAKDLGMMSEDYAWILTDGISNIVNSLNTSILEKMNGAIGVRFYVPASKELDDFTTRWNKRFKEDNPNDPPSQLSTFGLWGYDTIWALAQAAEKVRMADAIFRKQKDGKNSTSLGTLGISTIGPELLDSILHSKFQGLSGEFDLGNRQLEFSTFQIINVVGGRSKEIGFWTTKHGIFRQINENISKTTNVNSMPGLNRAMWPGEVYTVPKGWQIPTNGKKLRVGVRTSGYPEFMKVERNTATNEITASGYAIDVFEEALKRLPYAIPYEYVAFDDGQGVNSGSYNDFVYQVHLGVYDAAIGDITIRYNRTSYVDFTLPYTESGVAMIVPVKDDRDKNTWVFLKPLTTGLWFGSIAFFIYTAVVIWLLERRINNAELTGSFFRQLGIAIYFSFFADRERVDSILSRLVVIVWVFVLLVITSSYTANLSSMLTVQQLQPTVTDIHELLKSGEYVGYRNGSYLSDLLEGLGFDRTKMRAYENPDEFADALAKGSQNGGIAAVVHEVPYIKIFLAKHCKGYTMVGPIYKSEGFGFAFPKRSPLVYDFSRAILNITEGDSIIHIEKKWIEDQHACQNDGTMIGSSSLNFNSFSGLFLVTGVASTSALLIALMMTLYKNKHRIRDSIRRGQTQKEYERETINEQNQERTIDSNQVQNLQLTVPDDSNEYTCQQEGEISIEISPASGIQTTQNANKTGVVDGFPVGVILDLQTMVGKIARTSILMALDDFYAAHTNYSTKIVLHIRDSGSNNVQAASAALDLLENHNVQIIIGPQTSSQASFVSDLGNRSQVPVISFTATSPSLYSASLPYFVRATLNDSAQVQSIACLIKTYGWREVVPIYEDTDYGRGIIPYLVDALQDIDARVPYRSVIPLSVTSEEISQELYKLMTMQTRVFIVHMSSTLAASLFTKAKEVGMMSKGFVWIMTDGITNIVDSMSTSVVEAMNGALGIQFYVNNSELDSFTIGWNRRFQIDNPNDPPLKLSIFGLWGYDTIWAVAQAVENVGVNNRTSIQKPSVARNSTSLENMETSVYGPELLKVILRNKFRGKGGYFDLSNRQLQVSTFRIINVFGKGWKDIGFWNEGNGILRQLNLGKSTTKYADSVLDLNPVIWPGKSTEIPKGWEIPASGKKLQVGVHKSAYKEYMTNQRDPITGATKASGFSIDIFEEAVKRLPFALPYEYVAFDTSRDTSTGSYDDFVHQVYLKKYDVAIGDITIRHSRMAYVDFTVPYTESGVAMIVPSKGTVDKTWIFLQPLSRDLWVATISMIELNVVKLTGWKGKMNYMQVGVRLETSFANQLKESYTANLATMLTVQQLKPTINSIDELRKSGENIGYHDGSFVKNLLEDLNFNTSKIKAYDTPDDFYNALSKGSNNGGIAAFVHEVPYIKLFLAKHCKEYTMAFPKGSPLLGDISKAILSITEGDIIMQLENKWIGYQNDCKSVDSAVGTVSDPDKLNVDSFKGLFILTGVASTSSLLIAVMIYYYEKKKSMTSMQPDQNGEGLEENHKPQEVNEGDREEENNQPGASTGQSGQQQQQTGAREMSNINLQTSSNINQHSMGMERAAGRAAIFFLFLSLTVAQNITGSGEDTLNVGVILHLKSLVGKMARTSILMAVEDFYKAHRNFKTKLVLHIRDSNGDDIQAASEAIDLLENYNVRAIVGPQKSSEATFVSDLGNKSQVPVISFTATNPTLSSINVPYFLRGTLSDVAQVNTLAALAKAYGWREVVPIYEDTDYGRGIIPYLADALQEFGASMPYRSAISESANTDQIERELYKLMTMQTRVYVVHMSTNIGSILFKKAKDLGMMSEDYAWILTDGISNIANSLSPSILEEMSGAIGVRFYVPASKELDDFTTRWNKRFKEDNPNDPPSQLSIFGLWGYDTIWALAQAAEKVRMADAIFQKQKDTKNTTCLGTLRISTIGPKLLDSILLSKFRGLSGEFDLRNRQLELSTFQIINVVGSQLKEIGFWTAKHGIFRQLNKNKSKTTNMNSMPDLNPVVWPGEVYTVPKGWQIPTNGKKLRIGVRTNAYPEFMKVESNPVTNEITASGYAIDVFEEVLKRLPYAIPYEYVSFDNGQGINSGSYNDFVYQVYLGVYDAAIGDITIRYNRTSYVDFTLPYTESGVAMIVPVRDDRNKNTWVFLKPLTTDLWFGSIAFFIYTAIVIWLLERRSNNAELTGSFLRQLGIAIYFSFFADRERVDSILSRLVVIVWVFVLLVITSSYTANLSSMLTVQQLQPTVTDVHELLKNGEYVGYPNGSYVADLLRGLGFDRTKLRAYNDLDGFADALAKGSQNGGISAVIDEVPYIKIFLAKHCKGYTMIGPIYKSEGFGFAFPKRSPLVYDFSRAILSITEGDSIINIEKKWIGDQHACQNDGTIISSSSLNFNSFSGLFLVTGVASTSALLIALVMFLYKNKHRIRNSIRRDQTQKGYEAERINEQNQEMTIHSNQVHNLQLTVPDDSDEYSCQQDGEISIEQSPASEIQTSPPAPPADGVRRERRIGIRRRGGGGDDDAGAGEQGGGGGSCASPELPMTMRLSGGQSAAAVSRWPARRSGGASGGTGAAQGREAAARSAKGTASRRGVIREASSDLAAAKRCVARSETNSVRHLSHSSRSISPFMAGSMEAVAALSLPGGADNDEVKRRIPARSRRRR</sequence>
<evidence type="ECO:0000256" key="9">
    <source>
        <dbReference type="ARBA" id="ARBA00023136"/>
    </source>
</evidence>
<name>A0A0E0QRP6_ORYRU</name>
<feature type="transmembrane region" description="Helical" evidence="16">
    <location>
        <begin position="586"/>
        <end position="605"/>
    </location>
</feature>
<evidence type="ECO:0000256" key="14">
    <source>
        <dbReference type="ARBA" id="ARBA00049638"/>
    </source>
</evidence>
<feature type="transmembrane region" description="Helical" evidence="16">
    <location>
        <begin position="1792"/>
        <end position="1811"/>
    </location>
</feature>
<dbReference type="FunFam" id="3.40.50.2300:FF:000195">
    <property type="entry name" value="Glutamate receptor"/>
    <property type="match status" value="3"/>
</dbReference>
<comment type="similarity">
    <text evidence="2">Belongs to the glutamate-gated ion channel (TC 1.A.10.1) family.</text>
</comment>
<keyword evidence="11" id="KW-0325">Glycoprotein</keyword>
<feature type="compositionally biased region" description="Polar residues" evidence="15">
    <location>
        <begin position="2825"/>
        <end position="2840"/>
    </location>
</feature>
<feature type="region of interest" description="Disordered" evidence="15">
    <location>
        <begin position="1721"/>
        <end position="1769"/>
    </location>
</feature>
<reference evidence="19" key="2">
    <citation type="submission" date="2015-06" db="UniProtKB">
        <authorList>
            <consortium name="EnsemblPlants"/>
        </authorList>
    </citation>
    <scope>IDENTIFICATION</scope>
</reference>
<feature type="transmembrane region" description="Helical" evidence="16">
    <location>
        <begin position="1692"/>
        <end position="1713"/>
    </location>
</feature>
<dbReference type="Pfam" id="PF01094">
    <property type="entry name" value="ANF_receptor"/>
    <property type="match status" value="3"/>
</dbReference>
<evidence type="ECO:0000256" key="13">
    <source>
        <dbReference type="ARBA" id="ARBA00023303"/>
    </source>
</evidence>
<organism evidence="19 20">
    <name type="scientific">Oryza rufipogon</name>
    <name type="common">Brownbeard rice</name>
    <name type="synonym">Asian wild rice</name>
    <dbReference type="NCBI Taxonomy" id="4529"/>
    <lineage>
        <taxon>Eukaryota</taxon>
        <taxon>Viridiplantae</taxon>
        <taxon>Streptophyta</taxon>
        <taxon>Embryophyta</taxon>
        <taxon>Tracheophyta</taxon>
        <taxon>Spermatophyta</taxon>
        <taxon>Magnoliopsida</taxon>
        <taxon>Liliopsida</taxon>
        <taxon>Poales</taxon>
        <taxon>Poaceae</taxon>
        <taxon>BOP clade</taxon>
        <taxon>Oryzoideae</taxon>
        <taxon>Oryzeae</taxon>
        <taxon>Oryzinae</taxon>
        <taxon>Oryza</taxon>
    </lineage>
</organism>
<evidence type="ECO:0000256" key="1">
    <source>
        <dbReference type="ARBA" id="ARBA00004141"/>
    </source>
</evidence>
<dbReference type="FunFam" id="3.40.190.10:FF:000217">
    <property type="entry name" value="Glutamate receptor"/>
    <property type="match status" value="2"/>
</dbReference>
<feature type="transmembrane region" description="Helical" evidence="16">
    <location>
        <begin position="2613"/>
        <end position="2637"/>
    </location>
</feature>
<dbReference type="InterPro" id="IPR001320">
    <property type="entry name" value="Iontro_rcpt_C"/>
</dbReference>
<feature type="signal peptide" evidence="17">
    <location>
        <begin position="1"/>
        <end position="20"/>
    </location>
</feature>
<keyword evidence="12" id="KW-1071">Ligand-gated ion channel</keyword>
<dbReference type="OMA" id="MATFMAN"/>
<feature type="compositionally biased region" description="Basic residues" evidence="15">
    <location>
        <begin position="2868"/>
        <end position="2877"/>
    </location>
</feature>
<dbReference type="eggNOG" id="KOG1052">
    <property type="taxonomic scope" value="Eukaryota"/>
</dbReference>
<dbReference type="InterPro" id="IPR028082">
    <property type="entry name" value="Peripla_BP_I"/>
</dbReference>
<dbReference type="CDD" id="cd13686">
    <property type="entry name" value="GluR_Plant"/>
    <property type="match status" value="3"/>
</dbReference>
<dbReference type="FunFam" id="3.40.50.2300:FF:000264">
    <property type="entry name" value="Glutamate receptor"/>
    <property type="match status" value="2"/>
</dbReference>
<feature type="transmembrane region" description="Helical" evidence="16">
    <location>
        <begin position="2375"/>
        <end position="2393"/>
    </location>
</feature>
<keyword evidence="10" id="KW-0675">Receptor</keyword>
<feature type="domain" description="Ionotropic glutamate receptor C-terminal" evidence="18">
    <location>
        <begin position="460"/>
        <end position="804"/>
    </location>
</feature>
<evidence type="ECO:0000256" key="17">
    <source>
        <dbReference type="SAM" id="SignalP"/>
    </source>
</evidence>
<feature type="compositionally biased region" description="Polar residues" evidence="15">
    <location>
        <begin position="2689"/>
        <end position="2710"/>
    </location>
</feature>
<dbReference type="InterPro" id="IPR044440">
    <property type="entry name" value="GABAb_receptor_plant_PBP1"/>
</dbReference>
<comment type="subunit">
    <text evidence="3">May form heteromers.</text>
</comment>
<feature type="region of interest" description="Disordered" evidence="15">
    <location>
        <begin position="2684"/>
        <end position="2841"/>
    </location>
</feature>
<dbReference type="SUPFAM" id="SSF53822">
    <property type="entry name" value="Periplasmic binding protein-like I"/>
    <property type="match status" value="3"/>
</dbReference>
<keyword evidence="7 16" id="KW-1133">Transmembrane helix</keyword>
<feature type="compositionally biased region" description="Low complexity" evidence="15">
    <location>
        <begin position="2788"/>
        <end position="2798"/>
    </location>
</feature>
<keyword evidence="13" id="KW-0407">Ion channel</keyword>
<comment type="subcellular location">
    <subcellularLocation>
        <location evidence="1">Membrane</location>
        <topology evidence="1">Multi-pass membrane protein</topology>
    </subcellularLocation>
</comment>
<evidence type="ECO:0000256" key="15">
    <source>
        <dbReference type="SAM" id="MobiDB-lite"/>
    </source>
</evidence>
<feature type="domain" description="Ionotropic glutamate receptor C-terminal" evidence="18">
    <location>
        <begin position="2248"/>
        <end position="2592"/>
    </location>
</feature>
<feature type="region of interest" description="Disordered" evidence="15">
    <location>
        <begin position="2856"/>
        <end position="2877"/>
    </location>
</feature>
<dbReference type="PANTHER" id="PTHR34836:SF1">
    <property type="entry name" value="OS09G0428600 PROTEIN"/>
    <property type="match status" value="1"/>
</dbReference>
<evidence type="ECO:0000259" key="18">
    <source>
        <dbReference type="SMART" id="SM00079"/>
    </source>
</evidence>
<evidence type="ECO:0000256" key="6">
    <source>
        <dbReference type="ARBA" id="ARBA00022729"/>
    </source>
</evidence>
<dbReference type="InterPro" id="IPR015683">
    <property type="entry name" value="Ionotropic_Glu_rcpt"/>
</dbReference>
<dbReference type="Gene3D" id="3.40.190.10">
    <property type="entry name" value="Periplasmic binding protein-like II"/>
    <property type="match status" value="7"/>
</dbReference>
<feature type="domain" description="Ionotropic glutamate receptor C-terminal" evidence="18">
    <location>
        <begin position="1361"/>
        <end position="1664"/>
    </location>
</feature>
<comment type="function">
    <text evidence="14">Glutamate-gated receptor that probably acts as a non-selective cation channel. May be involved in light-signal transduction and calcium homeostasis via the regulation of calcium influx into cells.</text>
</comment>
<dbReference type="EnsemblPlants" id="ORUFI09G11840.1">
    <property type="protein sequence ID" value="ORUFI09G11840.1"/>
    <property type="gene ID" value="ORUFI09G11840"/>
</dbReference>
<protein>
    <recommendedName>
        <fullName evidence="18">Ionotropic glutamate receptor C-terminal domain-containing protein</fullName>
    </recommendedName>
</protein>
<dbReference type="Pfam" id="PF10613">
    <property type="entry name" value="Lig_chan-Glu_bd"/>
    <property type="match status" value="3"/>
</dbReference>
<accession>A0A0E0QRP6</accession>
<keyword evidence="8" id="KW-0406">Ion transport</keyword>
<dbReference type="SUPFAM" id="SSF53850">
    <property type="entry name" value="Periplasmic binding protein-like II"/>
    <property type="match status" value="3"/>
</dbReference>
<evidence type="ECO:0000256" key="12">
    <source>
        <dbReference type="ARBA" id="ARBA00023286"/>
    </source>
</evidence>
<dbReference type="Gene3D" id="1.10.287.70">
    <property type="match status" value="2"/>
</dbReference>
<evidence type="ECO:0000313" key="19">
    <source>
        <dbReference type="EnsemblPlants" id="ORUFI09G11840.1"/>
    </source>
</evidence>
<dbReference type="FunFam" id="3.40.190.10:FF:000103">
    <property type="entry name" value="Glutamate receptor"/>
    <property type="match status" value="3"/>
</dbReference>
<evidence type="ECO:0000256" key="5">
    <source>
        <dbReference type="ARBA" id="ARBA00022692"/>
    </source>
</evidence>
<keyword evidence="5 16" id="KW-0812">Transmembrane</keyword>
<evidence type="ECO:0000256" key="2">
    <source>
        <dbReference type="ARBA" id="ARBA00008685"/>
    </source>
</evidence>
<dbReference type="GO" id="GO:0016020">
    <property type="term" value="C:membrane"/>
    <property type="evidence" value="ECO:0007669"/>
    <property type="project" value="UniProtKB-SubCell"/>
</dbReference>
<feature type="compositionally biased region" description="Low complexity" evidence="15">
    <location>
        <begin position="1753"/>
        <end position="1768"/>
    </location>
</feature>
<dbReference type="FunFam" id="3.40.50.2300:FF:000169">
    <property type="entry name" value="Glutamate receptor"/>
    <property type="match status" value="3"/>
</dbReference>
<keyword evidence="20" id="KW-1185">Reference proteome</keyword>
<evidence type="ECO:0000256" key="16">
    <source>
        <dbReference type="SAM" id="Phobius"/>
    </source>
</evidence>
<evidence type="ECO:0000256" key="10">
    <source>
        <dbReference type="ARBA" id="ARBA00023170"/>
    </source>
</evidence>
<keyword evidence="6 17" id="KW-0732">Signal</keyword>
<dbReference type="STRING" id="4529.A0A0E0QRP6"/>
<feature type="compositionally biased region" description="Basic residues" evidence="15">
    <location>
        <begin position="2721"/>
        <end position="2731"/>
    </location>
</feature>
<evidence type="ECO:0000256" key="3">
    <source>
        <dbReference type="ARBA" id="ARBA00011095"/>
    </source>
</evidence>
<dbReference type="HOGENOM" id="CLU_000831_0_0_1"/>
<feature type="transmembrane region" description="Helical" evidence="16">
    <location>
        <begin position="640"/>
        <end position="662"/>
    </location>
</feature>
<feature type="compositionally biased region" description="Basic and acidic residues" evidence="15">
    <location>
        <begin position="1732"/>
        <end position="1743"/>
    </location>
</feature>
<reference evidence="20" key="1">
    <citation type="submission" date="2013-06" db="EMBL/GenBank/DDBJ databases">
        <authorList>
            <person name="Zhao Q."/>
        </authorList>
    </citation>
    <scope>NUCLEOTIDE SEQUENCE</scope>
    <source>
        <strain evidence="20">cv. W1943</strain>
    </source>
</reference>
<proteinExistence type="inferred from homology"/>
<dbReference type="InterPro" id="IPR019594">
    <property type="entry name" value="Glu/Gly-bd"/>
</dbReference>
<dbReference type="SMART" id="SM00079">
    <property type="entry name" value="PBPe"/>
    <property type="match status" value="3"/>
</dbReference>
<evidence type="ECO:0000256" key="11">
    <source>
        <dbReference type="ARBA" id="ARBA00023180"/>
    </source>
</evidence>
<dbReference type="FunFam" id="3.40.190.10:FF:000158">
    <property type="entry name" value="Glutamate receptor"/>
    <property type="match status" value="2"/>
</dbReference>
<dbReference type="CDD" id="cd19990">
    <property type="entry name" value="PBP1_GABAb_receptor_plant"/>
    <property type="match status" value="3"/>
</dbReference>
<dbReference type="Gramene" id="ORUFI09G11840.1">
    <property type="protein sequence ID" value="ORUFI09G11840.1"/>
    <property type="gene ID" value="ORUFI09G11840"/>
</dbReference>
<feature type="chain" id="PRO_5002371663" description="Ionotropic glutamate receptor C-terminal domain-containing protein" evidence="17">
    <location>
        <begin position="21"/>
        <end position="2877"/>
    </location>
</feature>
<keyword evidence="4" id="KW-0813">Transport</keyword>
<dbReference type="FunFam" id="1.10.287.70:FF:000037">
    <property type="entry name" value="Glutamate receptor"/>
    <property type="match status" value="2"/>
</dbReference>
<keyword evidence="9 16" id="KW-0472">Membrane</keyword>
<dbReference type="Pfam" id="PF00060">
    <property type="entry name" value="Lig_chan"/>
    <property type="match status" value="3"/>
</dbReference>